<protein>
    <submittedName>
        <fullName evidence="2">DUF5130 domain-containing protein</fullName>
    </submittedName>
    <submittedName>
        <fullName evidence="1">DUF5130 family protein</fullName>
    </submittedName>
</protein>
<name>A0A2W4LSB7_9PSEU</name>
<reference evidence="2" key="2">
    <citation type="submission" date="2018-05" db="EMBL/GenBank/DDBJ databases">
        <authorList>
            <person name="Lanie J.A."/>
            <person name="Ng W.-L."/>
            <person name="Kazmierczak K.M."/>
            <person name="Andrzejewski T.M."/>
            <person name="Davidsen T.M."/>
            <person name="Wayne K.J."/>
            <person name="Tettelin H."/>
            <person name="Glass J.I."/>
            <person name="Rusch D."/>
            <person name="Podicherti R."/>
            <person name="Tsui H.-C.T."/>
            <person name="Winkler M.E."/>
        </authorList>
    </citation>
    <scope>NUCLEOTIDE SEQUENCE</scope>
    <source>
        <strain evidence="2">ZC4RG45</strain>
    </source>
</reference>
<reference evidence="1" key="4">
    <citation type="submission" date="2023-08" db="EMBL/GenBank/DDBJ databases">
        <authorList>
            <person name="Guima S.E.S."/>
            <person name="Martins L.F."/>
            <person name="Silva A.M."/>
            <person name="Setubal J.C."/>
        </authorList>
    </citation>
    <scope>NUCLEOTIDE SEQUENCE</scope>
    <source>
        <strain evidence="1">ZC4RG45</strain>
    </source>
</reference>
<dbReference type="STRING" id="1111738.GCA_000427905_02352"/>
<dbReference type="InterPro" id="IPR033437">
    <property type="entry name" value="DUF5130"/>
</dbReference>
<proteinExistence type="predicted"/>
<dbReference type="EMBL" id="QGUI02000055">
    <property type="protein sequence ID" value="MFO7191857.1"/>
    <property type="molecule type" value="Genomic_DNA"/>
</dbReference>
<gene>
    <name evidence="1" type="ORF">DIU77_006395</name>
    <name evidence="2" type="ORF">DIU77_07575</name>
</gene>
<evidence type="ECO:0000313" key="3">
    <source>
        <dbReference type="Proteomes" id="UP000249324"/>
    </source>
</evidence>
<dbReference type="Proteomes" id="UP000249324">
    <property type="component" value="Unassembled WGS sequence"/>
</dbReference>
<accession>A0A2W4LSB7</accession>
<reference evidence="1" key="1">
    <citation type="submission" date="2018-05" db="EMBL/GenBank/DDBJ databases">
        <authorList>
            <person name="Moura L."/>
            <person name="Setubal J.C."/>
        </authorList>
    </citation>
    <scope>NUCLEOTIDE SEQUENCE</scope>
    <source>
        <strain evidence="1">ZC4RG45</strain>
    </source>
</reference>
<evidence type="ECO:0000313" key="1">
    <source>
        <dbReference type="EMBL" id="MFO7191857.1"/>
    </source>
</evidence>
<evidence type="ECO:0000313" key="2">
    <source>
        <dbReference type="EMBL" id="PZM98596.1"/>
    </source>
</evidence>
<dbReference type="AlphaFoldDB" id="A0A2W4LSB7"/>
<sequence>MAAGEVTFPKVDPSTLEPGAAITLSGRVSAAKPYEPAEPDHPFTPAQLDRLDEALTLASRDTGLLFTIYLGKLGEDSRAEAEQLLRRLGKDAPRAVLIAVSPGERVLELVTGEVASARLPARACKLAVMNMVASFKEGDLVGGLINGLRMLDEQAGHIR</sequence>
<organism evidence="2">
    <name type="scientific">Thermocrispum agreste</name>
    <dbReference type="NCBI Taxonomy" id="37925"/>
    <lineage>
        <taxon>Bacteria</taxon>
        <taxon>Bacillati</taxon>
        <taxon>Actinomycetota</taxon>
        <taxon>Actinomycetes</taxon>
        <taxon>Pseudonocardiales</taxon>
        <taxon>Pseudonocardiaceae</taxon>
        <taxon>Thermocrispum</taxon>
    </lineage>
</organism>
<comment type="caution">
    <text evidence="2">The sequence shown here is derived from an EMBL/GenBank/DDBJ whole genome shotgun (WGS) entry which is preliminary data.</text>
</comment>
<dbReference type="Gene3D" id="3.10.310.50">
    <property type="match status" value="1"/>
</dbReference>
<reference evidence="1 3" key="3">
    <citation type="journal article" date="2021" name="BMC Genomics">
        <title>Genome-resolved metagenome and metatranscriptome analyses of thermophilic composting reveal key bacterial players and their metabolic interactions.</title>
        <authorList>
            <person name="Braga L.P.P."/>
            <person name="Pereira R.V."/>
            <person name="Martins L.F."/>
            <person name="Moura L.M.S."/>
            <person name="Sanchez F.B."/>
            <person name="Patane J.S.L."/>
            <person name="da Silva A.M."/>
            <person name="Setubal J.C."/>
        </authorList>
    </citation>
    <scope>NUCLEOTIDE SEQUENCE [LARGE SCALE GENOMIC DNA]</scope>
    <source>
        <strain evidence="1">ZC4RG45</strain>
    </source>
</reference>
<dbReference type="Pfam" id="PF17174">
    <property type="entry name" value="DUF5130"/>
    <property type="match status" value="1"/>
</dbReference>
<dbReference type="EMBL" id="QGUI01000234">
    <property type="protein sequence ID" value="PZM98596.1"/>
    <property type="molecule type" value="Genomic_DNA"/>
</dbReference>